<dbReference type="InterPro" id="IPR000160">
    <property type="entry name" value="GGDEF_dom"/>
</dbReference>
<feature type="domain" description="Phytochrome chromophore attachment site" evidence="7">
    <location>
        <begin position="115"/>
        <end position="275"/>
    </location>
</feature>
<dbReference type="GO" id="GO:0009881">
    <property type="term" value="F:photoreceptor activity"/>
    <property type="evidence" value="ECO:0007669"/>
    <property type="project" value="UniProtKB-KW"/>
</dbReference>
<dbReference type="FunFam" id="3.30.70.270:FF:000001">
    <property type="entry name" value="Diguanylate cyclase domain protein"/>
    <property type="match status" value="1"/>
</dbReference>
<evidence type="ECO:0000259" key="8">
    <source>
        <dbReference type="PROSITE" id="PS50887"/>
    </source>
</evidence>
<dbReference type="SUPFAM" id="SSF55781">
    <property type="entry name" value="GAF domain-like"/>
    <property type="match status" value="2"/>
</dbReference>
<keyword evidence="4" id="KW-0716">Sensory transduction</keyword>
<dbReference type="InterPro" id="IPR043150">
    <property type="entry name" value="Phytochrome_PHY_sf"/>
</dbReference>
<dbReference type="Pfam" id="PF00990">
    <property type="entry name" value="GGDEF"/>
    <property type="match status" value="1"/>
</dbReference>
<dbReference type="PROSITE" id="PS50046">
    <property type="entry name" value="PHYTOCHROME_2"/>
    <property type="match status" value="1"/>
</dbReference>
<dbReference type="InterPro" id="IPR029016">
    <property type="entry name" value="GAF-like_dom_sf"/>
</dbReference>
<dbReference type="GO" id="GO:1902201">
    <property type="term" value="P:negative regulation of bacterial-type flagellum-dependent cell motility"/>
    <property type="evidence" value="ECO:0007669"/>
    <property type="project" value="TreeGrafter"/>
</dbReference>
<dbReference type="Gene3D" id="3.30.450.20">
    <property type="entry name" value="PAS domain"/>
    <property type="match status" value="1"/>
</dbReference>
<dbReference type="PANTHER" id="PTHR45138">
    <property type="entry name" value="REGULATORY COMPONENTS OF SENSORY TRANSDUCTION SYSTEM"/>
    <property type="match status" value="1"/>
</dbReference>
<evidence type="ECO:0000256" key="4">
    <source>
        <dbReference type="ARBA" id="ARBA00022606"/>
    </source>
</evidence>
<dbReference type="Gene3D" id="3.30.450.40">
    <property type="match status" value="1"/>
</dbReference>
<dbReference type="GO" id="GO:0005886">
    <property type="term" value="C:plasma membrane"/>
    <property type="evidence" value="ECO:0007669"/>
    <property type="project" value="TreeGrafter"/>
</dbReference>
<evidence type="ECO:0000259" key="7">
    <source>
        <dbReference type="PROSITE" id="PS50046"/>
    </source>
</evidence>
<keyword evidence="3" id="KW-0600">Photoreceptor protein</keyword>
<dbReference type="Gene3D" id="3.30.70.270">
    <property type="match status" value="1"/>
</dbReference>
<gene>
    <name evidence="9" type="ORF">GPM19_11600</name>
</gene>
<accession>A0A7X3H1J1</accession>
<evidence type="ECO:0000256" key="3">
    <source>
        <dbReference type="ARBA" id="ARBA00022543"/>
    </source>
</evidence>
<dbReference type="EC" id="2.7.7.65" evidence="2"/>
<dbReference type="GO" id="GO:0043709">
    <property type="term" value="P:cell adhesion involved in single-species biofilm formation"/>
    <property type="evidence" value="ECO:0007669"/>
    <property type="project" value="TreeGrafter"/>
</dbReference>
<comment type="caution">
    <text evidence="9">The sequence shown here is derived from an EMBL/GenBank/DDBJ whole genome shotgun (WGS) entry which is preliminary data.</text>
</comment>
<evidence type="ECO:0000313" key="10">
    <source>
        <dbReference type="Proteomes" id="UP000437638"/>
    </source>
</evidence>
<dbReference type="InterPro" id="IPR029787">
    <property type="entry name" value="Nucleotide_cyclase"/>
</dbReference>
<evidence type="ECO:0000256" key="6">
    <source>
        <dbReference type="ARBA" id="ARBA00023170"/>
    </source>
</evidence>
<dbReference type="PROSITE" id="PS50887">
    <property type="entry name" value="GGDEF"/>
    <property type="match status" value="1"/>
</dbReference>
<dbReference type="InterPro" id="IPR035965">
    <property type="entry name" value="PAS-like_dom_sf"/>
</dbReference>
<evidence type="ECO:0000313" key="9">
    <source>
        <dbReference type="EMBL" id="MWJ28832.1"/>
    </source>
</evidence>
<dbReference type="InterPro" id="IPR043128">
    <property type="entry name" value="Rev_trsase/Diguanyl_cyclase"/>
</dbReference>
<dbReference type="InterPro" id="IPR013654">
    <property type="entry name" value="PAS_2"/>
</dbReference>
<dbReference type="SUPFAM" id="SSF55073">
    <property type="entry name" value="Nucleotide cyclase"/>
    <property type="match status" value="1"/>
</dbReference>
<dbReference type="InterPro" id="IPR003018">
    <property type="entry name" value="GAF"/>
</dbReference>
<dbReference type="InterPro" id="IPR016132">
    <property type="entry name" value="Phyto_chromo_attachment"/>
</dbReference>
<dbReference type="Gene3D" id="3.30.450.270">
    <property type="match status" value="1"/>
</dbReference>
<protein>
    <recommendedName>
        <fullName evidence="2">diguanylate cyclase</fullName>
        <ecNumber evidence="2">2.7.7.65</ecNumber>
    </recommendedName>
</protein>
<dbReference type="InterPro" id="IPR050469">
    <property type="entry name" value="Diguanylate_Cyclase"/>
</dbReference>
<dbReference type="EMBL" id="WTKP01000008">
    <property type="protein sequence ID" value="MWJ28832.1"/>
    <property type="molecule type" value="Genomic_DNA"/>
</dbReference>
<organism evidence="9 10">
    <name type="scientific">Vreelandella zhuhanensis</name>
    <dbReference type="NCBI Taxonomy" id="2684210"/>
    <lineage>
        <taxon>Bacteria</taxon>
        <taxon>Pseudomonadati</taxon>
        <taxon>Pseudomonadota</taxon>
        <taxon>Gammaproteobacteria</taxon>
        <taxon>Oceanospirillales</taxon>
        <taxon>Halomonadaceae</taxon>
        <taxon>Vreelandella</taxon>
    </lineage>
</organism>
<keyword evidence="10" id="KW-1185">Reference proteome</keyword>
<dbReference type="GO" id="GO:0009584">
    <property type="term" value="P:detection of visible light"/>
    <property type="evidence" value="ECO:0007669"/>
    <property type="project" value="InterPro"/>
</dbReference>
<name>A0A7X3H1J1_9GAMM</name>
<sequence length="668" mass="73503">MLVLDASCRRVCQVSANLTELTGLEWPGKTEDSVTTLLGNRLARHVKDEMRDALRLPGPLAFSCLVQGRSQRFQLNALRSGKHVLVELEPLNTSDKRRLLGTVNESLVQLADAPHQDALLDSLVNAIRQLTGHDRVVVCHFDSDWHGLMVAQATSGKLPALLGQRFPASDFPLSLRRSYERTPVRAITDAQAPPVTLLPRTSDNSVDVTVSLLRAPAPERQTYLARMGVRGSLSLAMQGDDAGLWGLVICHSATPHQVPPPIRDAVRALVQMATQRLLLLRARQEARYLERVQDSLVLPASQEEPYSPAQLLQQQAATWLELFRSTGVALCINGKVISTGQVPASAVIEQLTARLETAHAHARPWCSRNLRSDPVTRTLPMGHHCGVMAIPLAMNPSQRSWLVFFRPEQVETLYWAMQPTEASGQFMMSTDLAGSAAWREEVVGKSEAWQHVERLAAVDLGEDLTLAIFAYEINNLNAHLQAERQALAKANQRLEQLAHFDPLTQVWNRYRIEQAIDAQLVAAQRYGTPFCLLLFDVDNFKTINDTYGHALGDDVLVALAALVEGSLRGCDHLGRWGGEEFIVLATHSDLEAAVGLAERLRTLIASLEVIGLEQSITVSIGLADWNAGDSCKTLMGRADAAMYRAKHSGRNRVELAQETGLEPGDKAP</sequence>
<dbReference type="GO" id="GO:0006355">
    <property type="term" value="P:regulation of DNA-templated transcription"/>
    <property type="evidence" value="ECO:0007669"/>
    <property type="project" value="InterPro"/>
</dbReference>
<dbReference type="Pfam" id="PF00360">
    <property type="entry name" value="PHY"/>
    <property type="match status" value="1"/>
</dbReference>
<dbReference type="AlphaFoldDB" id="A0A7X3H1J1"/>
<dbReference type="NCBIfam" id="TIGR00254">
    <property type="entry name" value="GGDEF"/>
    <property type="match status" value="1"/>
</dbReference>
<dbReference type="PANTHER" id="PTHR45138:SF24">
    <property type="entry name" value="DIGUANYLATE CYCLASE DGCC-RELATED"/>
    <property type="match status" value="1"/>
</dbReference>
<dbReference type="SMART" id="SM00065">
    <property type="entry name" value="GAF"/>
    <property type="match status" value="1"/>
</dbReference>
<dbReference type="CDD" id="cd01949">
    <property type="entry name" value="GGDEF"/>
    <property type="match status" value="1"/>
</dbReference>
<dbReference type="Pfam" id="PF01590">
    <property type="entry name" value="GAF"/>
    <property type="match status" value="1"/>
</dbReference>
<keyword evidence="5" id="KW-0157">Chromophore</keyword>
<dbReference type="GO" id="GO:0052621">
    <property type="term" value="F:diguanylate cyclase activity"/>
    <property type="evidence" value="ECO:0007669"/>
    <property type="project" value="UniProtKB-EC"/>
</dbReference>
<comment type="cofactor">
    <cofactor evidence="1">
        <name>Mg(2+)</name>
        <dbReference type="ChEBI" id="CHEBI:18420"/>
    </cofactor>
</comment>
<dbReference type="Proteomes" id="UP000437638">
    <property type="component" value="Unassembled WGS sequence"/>
</dbReference>
<reference evidence="9 10" key="1">
    <citation type="submission" date="2019-12" db="EMBL/GenBank/DDBJ databases">
        <title>Halomonas rutogse sp. nov. isolated from two lakes on Tibetan Plateau.</title>
        <authorList>
            <person name="Gao P."/>
        </authorList>
    </citation>
    <scope>NUCLEOTIDE SEQUENCE [LARGE SCALE GENOMIC DNA]</scope>
    <source>
        <strain evidence="9 10">ZH2S</strain>
    </source>
</reference>
<dbReference type="SUPFAM" id="SSF55785">
    <property type="entry name" value="PYP-like sensor domain (PAS domain)"/>
    <property type="match status" value="1"/>
</dbReference>
<dbReference type="Pfam" id="PF08446">
    <property type="entry name" value="PAS_2"/>
    <property type="match status" value="1"/>
</dbReference>
<feature type="domain" description="GGDEF" evidence="8">
    <location>
        <begin position="528"/>
        <end position="658"/>
    </location>
</feature>
<evidence type="ECO:0000256" key="2">
    <source>
        <dbReference type="ARBA" id="ARBA00012528"/>
    </source>
</evidence>
<evidence type="ECO:0000256" key="1">
    <source>
        <dbReference type="ARBA" id="ARBA00001946"/>
    </source>
</evidence>
<keyword evidence="6" id="KW-0675">Receptor</keyword>
<evidence type="ECO:0000256" key="5">
    <source>
        <dbReference type="ARBA" id="ARBA00022991"/>
    </source>
</evidence>
<dbReference type="SMART" id="SM00267">
    <property type="entry name" value="GGDEF"/>
    <property type="match status" value="1"/>
</dbReference>
<proteinExistence type="predicted"/>
<dbReference type="InterPro" id="IPR013515">
    <property type="entry name" value="Phytochrome_cen-reg"/>
</dbReference>